<dbReference type="EMBL" id="CVRS01000078">
    <property type="protein sequence ID" value="CRL39539.1"/>
    <property type="molecule type" value="Genomic_DNA"/>
</dbReference>
<organism evidence="1 3">
    <name type="scientific">Roseburia inulinivorans</name>
    <dbReference type="NCBI Taxonomy" id="360807"/>
    <lineage>
        <taxon>Bacteria</taxon>
        <taxon>Bacillati</taxon>
        <taxon>Bacillota</taxon>
        <taxon>Clostridia</taxon>
        <taxon>Lachnospirales</taxon>
        <taxon>Lachnospiraceae</taxon>
        <taxon>Roseburia</taxon>
    </lineage>
</organism>
<dbReference type="OrthoDB" id="9811201at2"/>
<reference evidence="1" key="2">
    <citation type="submission" date="2015-05" db="EMBL/GenBank/DDBJ databases">
        <authorList>
            <person name="Wang D.B."/>
            <person name="Wang M."/>
        </authorList>
    </citation>
    <scope>NUCLEOTIDE SEQUENCE [LARGE SCALE GENOMIC DNA]</scope>
    <source>
        <strain evidence="1">L1-83</strain>
    </source>
</reference>
<evidence type="ECO:0000313" key="2">
    <source>
        <dbReference type="EMBL" id="CUO28493.1"/>
    </source>
</evidence>
<dbReference type="AlphaFoldDB" id="A0A0M6WPP3"/>
<dbReference type="STRING" id="360807.ERS852392_02701"/>
<name>A0A0M6WPP3_9FIRM</name>
<evidence type="ECO:0000313" key="3">
    <source>
        <dbReference type="Proteomes" id="UP000049828"/>
    </source>
</evidence>
<keyword evidence="3" id="KW-1185">Reference proteome</keyword>
<sequence length="271" mass="31431">MTEKLNSSNLRQNPRNVNELVNELTLFDDDLMSRVFDKNIKATELLLRIILGKKVKVISVTGQNEMKNHQVGGRNITLDVDAMDENGEEIDIEVQGNSEGAHVRRARYHSSMVDSRMLKEGQAFRELRDSYVIFIYKHDKFRKGLPLYHVERYVGETNEQFRDGSHIIYVNGNYKGNDEIGQLMQDFREKNPECMHYTELAESVKHFKEKEGGREEMSEIVERYGDERALMANITSVQNLMNNMKWTLDQALDALGIKGKERTLITQQLQK</sequence>
<dbReference type="Pfam" id="PF12784">
    <property type="entry name" value="PDDEXK_2"/>
    <property type="match status" value="1"/>
</dbReference>
<evidence type="ECO:0000313" key="1">
    <source>
        <dbReference type="EMBL" id="CRL39539.1"/>
    </source>
</evidence>
<dbReference type="EMBL" id="CYYR01000021">
    <property type="protein sequence ID" value="CUO28493.1"/>
    <property type="molecule type" value="Genomic_DNA"/>
</dbReference>
<dbReference type="Proteomes" id="UP000095395">
    <property type="component" value="Unassembled WGS sequence"/>
</dbReference>
<accession>A0A0M6WPP3</accession>
<proteinExistence type="predicted"/>
<dbReference type="Proteomes" id="UP000049828">
    <property type="component" value="Unassembled WGS sequence"/>
</dbReference>
<evidence type="ECO:0000313" key="4">
    <source>
        <dbReference type="Proteomes" id="UP000095395"/>
    </source>
</evidence>
<dbReference type="RefSeq" id="WP_021922478.1">
    <property type="nucleotide sequence ID" value="NZ_CVRS01000078.1"/>
</dbReference>
<protein>
    <submittedName>
        <fullName evidence="2">PD-(D/E)XK nuclease family transposase</fullName>
    </submittedName>
</protein>
<gene>
    <name evidence="2" type="ORF">ERS852392_02701</name>
    <name evidence="1" type="ORF">RIL183_25221</name>
</gene>
<reference evidence="3" key="1">
    <citation type="submission" date="2015-05" db="EMBL/GenBank/DDBJ databases">
        <authorList>
            <consortium name="Pathogen Informatics"/>
        </authorList>
    </citation>
    <scope>NUCLEOTIDE SEQUENCE [LARGE SCALE GENOMIC DNA]</scope>
    <source>
        <strain evidence="2 4">2789STDY5608835</strain>
        <strain evidence="3">L1-83</strain>
    </source>
</reference>